<keyword evidence="2" id="KW-1185">Reference proteome</keyword>
<dbReference type="Proteomes" id="UP000188929">
    <property type="component" value="Unassembled WGS sequence"/>
</dbReference>
<gene>
    <name evidence="1" type="ORF">BL253_37900</name>
</gene>
<dbReference type="AlphaFoldDB" id="A0A1V2HZG3"/>
<accession>A0A1V2HZG3</accession>
<evidence type="ECO:0000313" key="2">
    <source>
        <dbReference type="Proteomes" id="UP000188929"/>
    </source>
</evidence>
<sequence length="76" mass="9156">MKPVKDRTTFLRFCRYLRRLYPPDVRIAISCGNLRSRLSTCEYSQVGDWADKSNVEIAYTPTYNSWLNRIVRNHRW</sequence>
<name>A0A1V2HZG3_9ACTN</name>
<dbReference type="EMBL" id="MOMC01000149">
    <property type="protein sequence ID" value="ONH21781.1"/>
    <property type="molecule type" value="Genomic_DNA"/>
</dbReference>
<dbReference type="OrthoDB" id="2375382at2"/>
<proteinExistence type="predicted"/>
<evidence type="ECO:0000313" key="1">
    <source>
        <dbReference type="EMBL" id="ONH21781.1"/>
    </source>
</evidence>
<protein>
    <submittedName>
        <fullName evidence="1">Uncharacterized protein</fullName>
    </submittedName>
</protein>
<comment type="caution">
    <text evidence="1">The sequence shown here is derived from an EMBL/GenBank/DDBJ whole genome shotgun (WGS) entry which is preliminary data.</text>
</comment>
<dbReference type="RefSeq" id="WP_076823073.1">
    <property type="nucleotide sequence ID" value="NZ_MOMC01000149.1"/>
</dbReference>
<organism evidence="1 2">
    <name type="scientific">Pseudofrankia asymbiotica</name>
    <dbReference type="NCBI Taxonomy" id="1834516"/>
    <lineage>
        <taxon>Bacteria</taxon>
        <taxon>Bacillati</taxon>
        <taxon>Actinomycetota</taxon>
        <taxon>Actinomycetes</taxon>
        <taxon>Frankiales</taxon>
        <taxon>Frankiaceae</taxon>
        <taxon>Pseudofrankia</taxon>
    </lineage>
</organism>
<reference evidence="2" key="1">
    <citation type="submission" date="2016-10" db="EMBL/GenBank/DDBJ databases">
        <title>Frankia sp. NRRL B-16386 Genome sequencing.</title>
        <authorList>
            <person name="Ghodhbane-Gtari F."/>
            <person name="Swanson E."/>
            <person name="Gueddou A."/>
            <person name="Hezbri K."/>
            <person name="Ktari K."/>
            <person name="Nouioui I."/>
            <person name="Morris K."/>
            <person name="Simpson S."/>
            <person name="Abebe-Akele F."/>
            <person name="Thomas K."/>
            <person name="Gtari M."/>
            <person name="Tisa L.S."/>
        </authorList>
    </citation>
    <scope>NUCLEOTIDE SEQUENCE [LARGE SCALE GENOMIC DNA]</scope>
    <source>
        <strain evidence="2">NRRL B-16386</strain>
    </source>
</reference>